<dbReference type="GO" id="GO:0008270">
    <property type="term" value="F:zinc ion binding"/>
    <property type="evidence" value="ECO:0007669"/>
    <property type="project" value="UniProtKB-KW"/>
</dbReference>
<dbReference type="STRING" id="126957.T1JDT2"/>
<name>T1JDT2_STRMM</name>
<reference evidence="5" key="2">
    <citation type="submission" date="2015-02" db="UniProtKB">
        <authorList>
            <consortium name="EnsemblMetazoa"/>
        </authorList>
    </citation>
    <scope>IDENTIFICATION</scope>
</reference>
<reference evidence="6" key="1">
    <citation type="submission" date="2011-05" db="EMBL/GenBank/DDBJ databases">
        <authorList>
            <person name="Richards S.R."/>
            <person name="Qu J."/>
            <person name="Jiang H."/>
            <person name="Jhangiani S.N."/>
            <person name="Agravi P."/>
            <person name="Goodspeed R."/>
            <person name="Gross S."/>
            <person name="Mandapat C."/>
            <person name="Jackson L."/>
            <person name="Mathew T."/>
            <person name="Pu L."/>
            <person name="Thornton R."/>
            <person name="Saada N."/>
            <person name="Wilczek-Boney K.B."/>
            <person name="Lee S."/>
            <person name="Kovar C."/>
            <person name="Wu Y."/>
            <person name="Scherer S.E."/>
            <person name="Worley K.C."/>
            <person name="Muzny D.M."/>
            <person name="Gibbs R."/>
        </authorList>
    </citation>
    <scope>NUCLEOTIDE SEQUENCE</scope>
    <source>
        <strain evidence="6">Brora</strain>
    </source>
</reference>
<evidence type="ECO:0000259" key="4">
    <source>
        <dbReference type="PROSITE" id="PS50089"/>
    </source>
</evidence>
<dbReference type="HOGENOM" id="CLU_094343_0_0_1"/>
<dbReference type="Gene3D" id="3.30.40.10">
    <property type="entry name" value="Zinc/RING finger domain, C3HC4 (zinc finger)"/>
    <property type="match status" value="1"/>
</dbReference>
<evidence type="ECO:0000256" key="2">
    <source>
        <dbReference type="ARBA" id="ARBA00022833"/>
    </source>
</evidence>
<dbReference type="SUPFAM" id="SSF57850">
    <property type="entry name" value="RING/U-box"/>
    <property type="match status" value="1"/>
</dbReference>
<dbReference type="PhylomeDB" id="T1JDT2"/>
<dbReference type="AlphaFoldDB" id="T1JDT2"/>
<dbReference type="InterPro" id="IPR051728">
    <property type="entry name" value="RING-FYVE_E3_ubiquitin-ligase"/>
</dbReference>
<dbReference type="PROSITE" id="PS50089">
    <property type="entry name" value="ZF_RING_2"/>
    <property type="match status" value="1"/>
</dbReference>
<sequence length="230" mass="26238">MVRVAVIGCGLLGVNIAGELAYHGHYVKIHDNESSALDKVPERLKYEKKMLETDGISFDFSGPVYCLGKLEETVKDVDFIFEAVTDNLEVKKYIFELQEFLQRMGKTIFFRSGPTPLILSESQREERKCARLERIRLNKRLGGRTKYFVPELAHLGNFAPDRDDLSLTYTNRSNADNECAVCMDHIRDCVFNPCHHLSTCVKCGHLLLSRGEGCPICRKDIVEIIRIFHP</sequence>
<dbReference type="Pfam" id="PF02737">
    <property type="entry name" value="3HCDH_N"/>
    <property type="match status" value="1"/>
</dbReference>
<evidence type="ECO:0000313" key="5">
    <source>
        <dbReference type="EnsemblMetazoa" id="SMAR011967-PA"/>
    </source>
</evidence>
<keyword evidence="1 3" id="KW-0479">Metal-binding</keyword>
<protein>
    <recommendedName>
        <fullName evidence="4">RING-type domain-containing protein</fullName>
    </recommendedName>
</protein>
<dbReference type="GO" id="GO:0006631">
    <property type="term" value="P:fatty acid metabolic process"/>
    <property type="evidence" value="ECO:0007669"/>
    <property type="project" value="InterPro"/>
</dbReference>
<keyword evidence="2" id="KW-0862">Zinc</keyword>
<dbReference type="PANTHER" id="PTHR14879:SF5">
    <property type="entry name" value="RING-TYPE DOMAIN-CONTAINING PROTEIN"/>
    <property type="match status" value="1"/>
</dbReference>
<organism evidence="5 6">
    <name type="scientific">Strigamia maritima</name>
    <name type="common">European centipede</name>
    <name type="synonym">Geophilus maritimus</name>
    <dbReference type="NCBI Taxonomy" id="126957"/>
    <lineage>
        <taxon>Eukaryota</taxon>
        <taxon>Metazoa</taxon>
        <taxon>Ecdysozoa</taxon>
        <taxon>Arthropoda</taxon>
        <taxon>Myriapoda</taxon>
        <taxon>Chilopoda</taxon>
        <taxon>Pleurostigmophora</taxon>
        <taxon>Geophilomorpha</taxon>
        <taxon>Linotaeniidae</taxon>
        <taxon>Strigamia</taxon>
    </lineage>
</organism>
<dbReference type="EnsemblMetazoa" id="SMAR011967-RA">
    <property type="protein sequence ID" value="SMAR011967-PA"/>
    <property type="gene ID" value="SMAR011967"/>
</dbReference>
<dbReference type="InterPro" id="IPR006176">
    <property type="entry name" value="3-OHacyl-CoA_DH_NAD-bd"/>
</dbReference>
<feature type="domain" description="RING-type" evidence="4">
    <location>
        <begin position="179"/>
        <end position="218"/>
    </location>
</feature>
<dbReference type="GO" id="GO:0070403">
    <property type="term" value="F:NAD+ binding"/>
    <property type="evidence" value="ECO:0007669"/>
    <property type="project" value="InterPro"/>
</dbReference>
<dbReference type="Pfam" id="PF13920">
    <property type="entry name" value="zf-C3HC4_3"/>
    <property type="match status" value="1"/>
</dbReference>
<dbReference type="SUPFAM" id="SSF51735">
    <property type="entry name" value="NAD(P)-binding Rossmann-fold domains"/>
    <property type="match status" value="1"/>
</dbReference>
<dbReference type="EMBL" id="JH432112">
    <property type="status" value="NOT_ANNOTATED_CDS"/>
    <property type="molecule type" value="Genomic_DNA"/>
</dbReference>
<dbReference type="InterPro" id="IPR036291">
    <property type="entry name" value="NAD(P)-bd_dom_sf"/>
</dbReference>
<dbReference type="eggNOG" id="KOG2305">
    <property type="taxonomic scope" value="Eukaryota"/>
</dbReference>
<dbReference type="InterPro" id="IPR013083">
    <property type="entry name" value="Znf_RING/FYVE/PHD"/>
</dbReference>
<dbReference type="PANTHER" id="PTHR14879">
    <property type="entry name" value="CASPASE REGULATOR, RING FINGER DOMAIN-CONTAINING"/>
    <property type="match status" value="1"/>
</dbReference>
<proteinExistence type="predicted"/>
<keyword evidence="6" id="KW-1185">Reference proteome</keyword>
<dbReference type="Gene3D" id="3.40.50.720">
    <property type="entry name" value="NAD(P)-binding Rossmann-like Domain"/>
    <property type="match status" value="1"/>
</dbReference>
<dbReference type="InterPro" id="IPR001841">
    <property type="entry name" value="Znf_RING"/>
</dbReference>
<accession>T1JDT2</accession>
<evidence type="ECO:0000313" key="6">
    <source>
        <dbReference type="Proteomes" id="UP000014500"/>
    </source>
</evidence>
<evidence type="ECO:0000256" key="3">
    <source>
        <dbReference type="PROSITE-ProRule" id="PRU00175"/>
    </source>
</evidence>
<dbReference type="Proteomes" id="UP000014500">
    <property type="component" value="Unassembled WGS sequence"/>
</dbReference>
<keyword evidence="1 3" id="KW-0863">Zinc-finger</keyword>
<evidence type="ECO:0000256" key="1">
    <source>
        <dbReference type="ARBA" id="ARBA00022771"/>
    </source>
</evidence>